<evidence type="ECO:0000256" key="2">
    <source>
        <dbReference type="ARBA" id="ARBA00022475"/>
    </source>
</evidence>
<evidence type="ECO:0000256" key="6">
    <source>
        <dbReference type="SAM" id="Phobius"/>
    </source>
</evidence>
<evidence type="ECO:0000313" key="9">
    <source>
        <dbReference type="Proteomes" id="UP000226079"/>
    </source>
</evidence>
<keyword evidence="5 6" id="KW-0472">Membrane</keyword>
<dbReference type="RefSeq" id="WP_098461160.1">
    <property type="nucleotide sequence ID" value="NZ_PDJC01000001.1"/>
</dbReference>
<keyword evidence="4 6" id="KW-1133">Transmembrane helix</keyword>
<dbReference type="InterPro" id="IPR018076">
    <property type="entry name" value="T2SS_GspF_dom"/>
</dbReference>
<keyword evidence="9" id="KW-1185">Reference proteome</keyword>
<proteinExistence type="predicted"/>
<comment type="subcellular location">
    <subcellularLocation>
        <location evidence="1">Cell membrane</location>
        <topology evidence="1">Multi-pass membrane protein</topology>
    </subcellularLocation>
</comment>
<dbReference type="EMBL" id="PDJC01000001">
    <property type="protein sequence ID" value="PFG17757.1"/>
    <property type="molecule type" value="Genomic_DNA"/>
</dbReference>
<name>A0A2A9CTH3_9ACTN</name>
<evidence type="ECO:0000256" key="3">
    <source>
        <dbReference type="ARBA" id="ARBA00022692"/>
    </source>
</evidence>
<feature type="transmembrane region" description="Helical" evidence="6">
    <location>
        <begin position="44"/>
        <end position="77"/>
    </location>
</feature>
<evidence type="ECO:0000256" key="1">
    <source>
        <dbReference type="ARBA" id="ARBA00004651"/>
    </source>
</evidence>
<reference evidence="8 9" key="1">
    <citation type="submission" date="2017-10" db="EMBL/GenBank/DDBJ databases">
        <title>Sequencing the genomes of 1000 actinobacteria strains.</title>
        <authorList>
            <person name="Klenk H.-P."/>
        </authorList>
    </citation>
    <scope>NUCLEOTIDE SEQUENCE [LARGE SCALE GENOMIC DNA]</scope>
    <source>
        <strain evidence="8 9">DSM 15597</strain>
    </source>
</reference>
<evidence type="ECO:0000256" key="4">
    <source>
        <dbReference type="ARBA" id="ARBA00022989"/>
    </source>
</evidence>
<accession>A0A2A9CTH3</accession>
<dbReference type="AlphaFoldDB" id="A0A2A9CTH3"/>
<dbReference type="PANTHER" id="PTHR35007">
    <property type="entry name" value="INTEGRAL MEMBRANE PROTEIN-RELATED"/>
    <property type="match status" value="1"/>
</dbReference>
<keyword evidence="2" id="KW-1003">Cell membrane</keyword>
<gene>
    <name evidence="8" type="ORF">ATK74_2331</name>
</gene>
<organism evidence="8 9">
    <name type="scientific">Propionicimonas paludicola</name>
    <dbReference type="NCBI Taxonomy" id="185243"/>
    <lineage>
        <taxon>Bacteria</taxon>
        <taxon>Bacillati</taxon>
        <taxon>Actinomycetota</taxon>
        <taxon>Actinomycetes</taxon>
        <taxon>Propionibacteriales</taxon>
        <taxon>Nocardioidaceae</taxon>
        <taxon>Propionicimonas</taxon>
    </lineage>
</organism>
<dbReference type="Proteomes" id="UP000226079">
    <property type="component" value="Unassembled WGS sequence"/>
</dbReference>
<protein>
    <submittedName>
        <fullName evidence="8">Type II secretion system (T2SS) protein F</fullName>
    </submittedName>
</protein>
<evidence type="ECO:0000259" key="7">
    <source>
        <dbReference type="Pfam" id="PF00482"/>
    </source>
</evidence>
<keyword evidence="3 6" id="KW-0812">Transmembrane</keyword>
<dbReference type="GO" id="GO:0005886">
    <property type="term" value="C:plasma membrane"/>
    <property type="evidence" value="ECO:0007669"/>
    <property type="project" value="UniProtKB-SubCell"/>
</dbReference>
<feature type="domain" description="Type II secretion system protein GspF" evidence="7">
    <location>
        <begin position="102"/>
        <end position="225"/>
    </location>
</feature>
<evidence type="ECO:0000256" key="5">
    <source>
        <dbReference type="ARBA" id="ARBA00023136"/>
    </source>
</evidence>
<comment type="caution">
    <text evidence="8">The sequence shown here is derived from an EMBL/GenBank/DDBJ whole genome shotgun (WGS) entry which is preliminary data.</text>
</comment>
<feature type="transmembrane region" description="Helical" evidence="6">
    <location>
        <begin position="209"/>
        <end position="233"/>
    </location>
</feature>
<sequence length="238" mass="24643">MGWPLVTALAVGLAILLAWRQPALRLREADPSTGIEPARLARLRLAGLSAALGFAAGLVVDWWAVPLGLAAGAAGYLASGRLKSAAEAARSRALASAVPGLCDLIAVCLDAGLPLRNAVAELGRVLPGPAGEVMNRLGAAVALGTDEAAAWRELAAAEPELAELGRELARSLDYGLTATATLRVIGERARRVELSRVQQRARRVGVSSVLPLVLCLLPSFLLIGVVPVVGGVVQRFFG</sequence>
<dbReference type="Pfam" id="PF00482">
    <property type="entry name" value="T2SSF"/>
    <property type="match status" value="1"/>
</dbReference>
<dbReference type="PANTHER" id="PTHR35007:SF3">
    <property type="entry name" value="POSSIBLE CONSERVED ALANINE RICH MEMBRANE PROTEIN"/>
    <property type="match status" value="1"/>
</dbReference>
<evidence type="ECO:0000313" key="8">
    <source>
        <dbReference type="EMBL" id="PFG17757.1"/>
    </source>
</evidence>
<dbReference type="OrthoDB" id="3267562at2"/>